<dbReference type="Pfam" id="PF13091">
    <property type="entry name" value="PLDc_2"/>
    <property type="match status" value="2"/>
</dbReference>
<dbReference type="Proteomes" id="UP000541185">
    <property type="component" value="Unassembled WGS sequence"/>
</dbReference>
<dbReference type="PANTHER" id="PTHR21248">
    <property type="entry name" value="CARDIOLIPIN SYNTHASE"/>
    <property type="match status" value="1"/>
</dbReference>
<dbReference type="Gene3D" id="3.30.870.10">
    <property type="entry name" value="Endonuclease Chain A"/>
    <property type="match status" value="2"/>
</dbReference>
<comment type="caution">
    <text evidence="3">The sequence shown here is derived from an EMBL/GenBank/DDBJ whole genome shotgun (WGS) entry which is preliminary data.</text>
</comment>
<evidence type="ECO:0000256" key="1">
    <source>
        <dbReference type="SAM" id="MobiDB-lite"/>
    </source>
</evidence>
<evidence type="ECO:0000259" key="2">
    <source>
        <dbReference type="PROSITE" id="PS50035"/>
    </source>
</evidence>
<sequence length="500" mass="53785">MPPLEPRSRSQALPAAEASATTLGRAADGAAAAHPGLTGIHALADAHEAFAARMQLAQHAERTLDVQYYIWRGDTTGHLLLEALHAAADRGVRVRLLLDDNGIAGLDEELSVLDAHPNIEVRLFNPFVFRSFKPLGFLTDFSRLNRRMHNKSFTADNAVTIVGGRNVGDEYFGATDGVLFSDLDVVATGAVVAPVSQSFDDFWASASSYPIAALVPPPTEAAVAAVQAREALIDRSERAAVYKQSVRDLLPPGTALGNRLPLVWAPAHLLVDPPSKALGQAEPEQLMLAHMTEAIGVPKRSVDLVSPYFVPTDAGTDYFVALAQRGVQVRILTNSLAATDVAAVHSGYARHRQRLLAAGVVLYERKPDPAPPKAERSDDGFRVSGSSGSSGSSLHAKTFGVDGERAFVGSFNFDPRSARLNTELGLIIDSPALARELVEVFDRRIPMNSWQLRLAPATGALLWVDQASDPPQVLATEPLTSWGQRATVWFLELLPIESLL</sequence>
<keyword evidence="4" id="KW-1185">Reference proteome</keyword>
<dbReference type="EMBL" id="JABBFX010000003">
    <property type="protein sequence ID" value="NML47091.1"/>
    <property type="molecule type" value="Genomic_DNA"/>
</dbReference>
<dbReference type="GO" id="GO:0032049">
    <property type="term" value="P:cardiolipin biosynthetic process"/>
    <property type="evidence" value="ECO:0007669"/>
    <property type="project" value="UniProtKB-ARBA"/>
</dbReference>
<organism evidence="3 4">
    <name type="scientific">Ramlibacter agri</name>
    <dbReference type="NCBI Taxonomy" id="2728837"/>
    <lineage>
        <taxon>Bacteria</taxon>
        <taxon>Pseudomonadati</taxon>
        <taxon>Pseudomonadota</taxon>
        <taxon>Betaproteobacteria</taxon>
        <taxon>Burkholderiales</taxon>
        <taxon>Comamonadaceae</taxon>
        <taxon>Ramlibacter</taxon>
    </lineage>
</organism>
<proteinExistence type="predicted"/>
<name>A0A848HCH6_9BURK</name>
<feature type="domain" description="PLD phosphodiesterase" evidence="2">
    <location>
        <begin position="144"/>
        <end position="171"/>
    </location>
</feature>
<dbReference type="InterPro" id="IPR001736">
    <property type="entry name" value="PLipase_D/transphosphatidylase"/>
</dbReference>
<dbReference type="CDD" id="cd09113">
    <property type="entry name" value="PLDc_ymdC_like_2"/>
    <property type="match status" value="1"/>
</dbReference>
<dbReference type="CDD" id="cd09111">
    <property type="entry name" value="PLDc_ymdC_like_1"/>
    <property type="match status" value="1"/>
</dbReference>
<feature type="region of interest" description="Disordered" evidence="1">
    <location>
        <begin position="367"/>
        <end position="395"/>
    </location>
</feature>
<dbReference type="AlphaFoldDB" id="A0A848HCH6"/>
<gene>
    <name evidence="3" type="ORF">HHL11_25320</name>
</gene>
<evidence type="ECO:0000313" key="3">
    <source>
        <dbReference type="EMBL" id="NML47091.1"/>
    </source>
</evidence>
<reference evidence="3 4" key="1">
    <citation type="submission" date="2020-04" db="EMBL/GenBank/DDBJ databases">
        <title>Ramlibacter sp. G-1-2-2 isolated from soil.</title>
        <authorList>
            <person name="Dahal R.H."/>
        </authorList>
    </citation>
    <scope>NUCLEOTIDE SEQUENCE [LARGE SCALE GENOMIC DNA]</scope>
    <source>
        <strain evidence="3 4">G-1-2-2</strain>
    </source>
</reference>
<dbReference type="PANTHER" id="PTHR21248:SF12">
    <property type="entry name" value="CARDIOLIPIN SYNTHASE C"/>
    <property type="match status" value="1"/>
</dbReference>
<protein>
    <submittedName>
        <fullName evidence="3">Phospholipase D family protein</fullName>
    </submittedName>
</protein>
<feature type="compositionally biased region" description="Low complexity" evidence="1">
    <location>
        <begin position="384"/>
        <end position="393"/>
    </location>
</feature>
<feature type="domain" description="PLD phosphodiesterase" evidence="2">
    <location>
        <begin position="390"/>
        <end position="417"/>
    </location>
</feature>
<dbReference type="SMART" id="SM00155">
    <property type="entry name" value="PLDc"/>
    <property type="match status" value="2"/>
</dbReference>
<feature type="compositionally biased region" description="Basic and acidic residues" evidence="1">
    <location>
        <begin position="367"/>
        <end position="381"/>
    </location>
</feature>
<dbReference type="InterPro" id="IPR025202">
    <property type="entry name" value="PLD-like_dom"/>
</dbReference>
<evidence type="ECO:0000313" key="4">
    <source>
        <dbReference type="Proteomes" id="UP000541185"/>
    </source>
</evidence>
<dbReference type="GO" id="GO:0030572">
    <property type="term" value="F:phosphatidyltransferase activity"/>
    <property type="evidence" value="ECO:0007669"/>
    <property type="project" value="UniProtKB-ARBA"/>
</dbReference>
<dbReference type="PROSITE" id="PS50035">
    <property type="entry name" value="PLD"/>
    <property type="match status" value="2"/>
</dbReference>
<accession>A0A848HCH6</accession>
<dbReference type="SUPFAM" id="SSF56024">
    <property type="entry name" value="Phospholipase D/nuclease"/>
    <property type="match status" value="2"/>
</dbReference>